<keyword evidence="1" id="KW-0488">Methylation</keyword>
<dbReference type="Pfam" id="PF00498">
    <property type="entry name" value="FHA"/>
    <property type="match status" value="1"/>
</dbReference>
<evidence type="ECO:0000256" key="2">
    <source>
        <dbReference type="ARBA" id="ARBA00022553"/>
    </source>
</evidence>
<dbReference type="PROSITE" id="PS50003">
    <property type="entry name" value="PH_DOMAIN"/>
    <property type="match status" value="1"/>
</dbReference>
<name>A0A674MUB5_TAKRU</name>
<dbReference type="Pfam" id="PF00169">
    <property type="entry name" value="PH"/>
    <property type="match status" value="1"/>
</dbReference>
<dbReference type="Gene3D" id="2.60.200.20">
    <property type="match status" value="1"/>
</dbReference>
<dbReference type="InParanoid" id="A0A674MUB5"/>
<dbReference type="SMART" id="SM00233">
    <property type="entry name" value="PH"/>
    <property type="match status" value="1"/>
</dbReference>
<evidence type="ECO:0000259" key="8">
    <source>
        <dbReference type="PROSITE" id="PS50003"/>
    </source>
</evidence>
<feature type="region of interest" description="Disordered" evidence="7">
    <location>
        <begin position="312"/>
        <end position="453"/>
    </location>
</feature>
<dbReference type="PANTHER" id="PTHR12156:SF23">
    <property type="entry name" value="PLECKSTRIN HOMOLOGY-LIKE DOMAIN FAMILY B MEMBER 1"/>
    <property type="match status" value="1"/>
</dbReference>
<feature type="compositionally biased region" description="Polar residues" evidence="7">
    <location>
        <begin position="1056"/>
        <end position="1065"/>
    </location>
</feature>
<feature type="region of interest" description="Disordered" evidence="7">
    <location>
        <begin position="1"/>
        <end position="22"/>
    </location>
</feature>
<dbReference type="InterPro" id="IPR037810">
    <property type="entry name" value="PHLDB1/2/3_PH"/>
</dbReference>
<dbReference type="InterPro" id="IPR052212">
    <property type="entry name" value="PH-like_domain"/>
</dbReference>
<dbReference type="GeneTree" id="ENSGT00940000155231"/>
<reference evidence="9" key="2">
    <citation type="submission" date="2025-08" db="UniProtKB">
        <authorList>
            <consortium name="Ensembl"/>
        </authorList>
    </citation>
    <scope>IDENTIFICATION</scope>
</reference>
<dbReference type="PANTHER" id="PTHR12156">
    <property type="entry name" value="PLECKSTRIN HOMOLOGY-LIKE DOMAIN, FAMILY B, MEMBER 3"/>
    <property type="match status" value="1"/>
</dbReference>
<feature type="region of interest" description="Disordered" evidence="7">
    <location>
        <begin position="598"/>
        <end position="620"/>
    </location>
</feature>
<dbReference type="InterPro" id="IPR000253">
    <property type="entry name" value="FHA_dom"/>
</dbReference>
<feature type="compositionally biased region" description="Polar residues" evidence="7">
    <location>
        <begin position="1004"/>
        <end position="1023"/>
    </location>
</feature>
<evidence type="ECO:0000256" key="3">
    <source>
        <dbReference type="ARBA" id="ARBA00023054"/>
    </source>
</evidence>
<gene>
    <name evidence="9" type="primary">phldb1a</name>
</gene>
<evidence type="ECO:0000256" key="1">
    <source>
        <dbReference type="ARBA" id="ARBA00022481"/>
    </source>
</evidence>
<feature type="compositionally biased region" description="Polar residues" evidence="7">
    <location>
        <begin position="386"/>
        <end position="409"/>
    </location>
</feature>
<dbReference type="Proteomes" id="UP000005226">
    <property type="component" value="Chromosome 15"/>
</dbReference>
<dbReference type="Gene3D" id="2.30.29.30">
    <property type="entry name" value="Pleckstrin-homology domain (PH domain)/Phosphotyrosine-binding domain (PTB)"/>
    <property type="match status" value="1"/>
</dbReference>
<dbReference type="SUPFAM" id="SSF49879">
    <property type="entry name" value="SMAD/FHA domain"/>
    <property type="match status" value="1"/>
</dbReference>
<feature type="region of interest" description="Disordered" evidence="7">
    <location>
        <begin position="470"/>
        <end position="498"/>
    </location>
</feature>
<dbReference type="AlphaFoldDB" id="A0A674MUB5"/>
<dbReference type="CDD" id="cd22713">
    <property type="entry name" value="FHA_PHLB1"/>
    <property type="match status" value="1"/>
</dbReference>
<feature type="compositionally biased region" description="Basic and acidic residues" evidence="7">
    <location>
        <begin position="1068"/>
        <end position="1084"/>
    </location>
</feature>
<keyword evidence="2" id="KW-0597">Phosphoprotein</keyword>
<dbReference type="Ensembl" id="ENSTRUT00000081882.1">
    <property type="protein sequence ID" value="ENSTRUP00000064616.1"/>
    <property type="gene ID" value="ENSTRUG00000016591.3"/>
</dbReference>
<sequence>MKQMSRNRGEPGRQTHQVLQSTPLDLIETGKSLKVQAERPHLVSLGSGRLSTAITLLPLLEGRTTLGSEGTDIPLQGPGVAAQHCYIENDAGSITLYPCGNQCSVDGLPITKPHRLTQGCMLCFGQSAFFRFNHPEEALRMKSLLPGLSNTGTQPSGKNPSPFCFSSTARNAHAQVFLSPSADPHSVLNGSHQYFPSNGDANNIAKTLQDSLCSSSQSGVQTLHRPSTPNMLNGKNSSVKGGVCFENTSSNLGQSPGNKTPPVPIKAAHTNLNPVPLPRTAVLVAPRGTGGGLRSQESPKFLRNVRKEATTSLAAPCRESDSSSHKPSPVRFSSTAPSSPRIRGPSLQRRSPSPMRNQHLSNADVPQRLRTPDMAGSTRVLPPLSPNISGRGNSGTQDLMSTPTSQGLTPKSIPRSPQGPRKHVAPSKAEAIRPRCAQSPSALSGMDKEPSARLLRPGSGCSFTPGVGSLPGSSPLASPRSQRKTPCMTVTGSSSKDQNFVKPYTRERKNSITEITDNEDDLLEYHRWQREERLREQEMEKQERQRLESILSLCAEYNLEDGAGELAEAMRNGLLGGSTAPFLDTGRGLSFHDVDNLQRSTENDEETQREECSSTESTHQECEEVLRTRIIARVDDLKRRVSELERQLQETRQEAEMEQALLQAEKQAEQEQVEAESDTISQLQLKLSQLDTATQKEKQKKTEALEIGTKRFEELEFCQLEEESRMEEKKETQSSRLLQEQAEYHCRLAQRKVRNVFVAQIKMRLGFQAAQDCERLTKDKTLTLQLLHKEQERLYSLESRYQAFTGGRSFLQPNSSIQEVSRTLSQLSHIFGMQRLPPSSSSSIPSFQLTSSETNFLCHSAPCGPSSLLSAQSQPELRRNALPPLNLERWYQDIMAAGEPQSCPPPLPAKSFSSRRQVQVNSPLFPTWTAKRRNVSKVYGHRVRTDEGRDMSHPSDIDSRRQLSHQNTAFDSHFCCAGLSPTVHHSILHHQSPPSGGQAYDTLSLESSDSMETSVSTGNSACTPESACGSEVHRIEEMEKMLKEAQQEKARLMENRVSSPSTLDIESSPEREAQARRQMLEEERRRREEAERRLQDETAHRQRLVEEEVKMREKHFSQARPMTRYLPNRKQEFDLRAHVESSGHSIDTCPFVILTEKMCKGHLVKMGGKIKSWKKRWFVFDRLKRNFSYYVDKHETKLKGLIYFQAIEEVYYDHLRSATKSPNPSLTFCVKTHDRLYYMVAPSPEAMRIWMDVIVTGAEGYTQFLS</sequence>
<feature type="compositionally biased region" description="Polar residues" evidence="7">
    <location>
        <begin position="348"/>
        <end position="361"/>
    </location>
</feature>
<proteinExistence type="predicted"/>
<dbReference type="FunFam" id="2.30.29.30:FF:000006">
    <property type="entry name" value="Pleckstrin homology like domain family B member 1"/>
    <property type="match status" value="1"/>
</dbReference>
<organism evidence="9 10">
    <name type="scientific">Takifugu rubripes</name>
    <name type="common">Japanese pufferfish</name>
    <name type="synonym">Fugu rubripes</name>
    <dbReference type="NCBI Taxonomy" id="31033"/>
    <lineage>
        <taxon>Eukaryota</taxon>
        <taxon>Metazoa</taxon>
        <taxon>Chordata</taxon>
        <taxon>Craniata</taxon>
        <taxon>Vertebrata</taxon>
        <taxon>Euteleostomi</taxon>
        <taxon>Actinopterygii</taxon>
        <taxon>Neopterygii</taxon>
        <taxon>Teleostei</taxon>
        <taxon>Neoteleostei</taxon>
        <taxon>Acanthomorphata</taxon>
        <taxon>Eupercaria</taxon>
        <taxon>Tetraodontiformes</taxon>
        <taxon>Tetradontoidea</taxon>
        <taxon>Tetraodontidae</taxon>
        <taxon>Takifugu</taxon>
    </lineage>
</organism>
<dbReference type="SUPFAM" id="SSF50729">
    <property type="entry name" value="PH domain-like"/>
    <property type="match status" value="1"/>
</dbReference>
<feature type="region of interest" description="Disordered" evidence="7">
    <location>
        <begin position="987"/>
        <end position="1028"/>
    </location>
</feature>
<dbReference type="InterPro" id="IPR011993">
    <property type="entry name" value="PH-like_dom_sf"/>
</dbReference>
<accession>A0A674MUB5</accession>
<evidence type="ECO:0000313" key="9">
    <source>
        <dbReference type="Ensembl" id="ENSTRUP00000064616.1"/>
    </source>
</evidence>
<dbReference type="InterPro" id="IPR001849">
    <property type="entry name" value="PH_domain"/>
</dbReference>
<dbReference type="GO" id="GO:0045180">
    <property type="term" value="C:basal cortex"/>
    <property type="evidence" value="ECO:0007669"/>
    <property type="project" value="TreeGrafter"/>
</dbReference>
<evidence type="ECO:0000256" key="4">
    <source>
        <dbReference type="ARBA" id="ARBA00069090"/>
    </source>
</evidence>
<keyword evidence="10" id="KW-1185">Reference proteome</keyword>
<dbReference type="FunFam" id="2.60.200.20:FF:000004">
    <property type="entry name" value="pleckstrin homology-like domain family B member 1 isoform X1"/>
    <property type="match status" value="1"/>
</dbReference>
<feature type="domain" description="PH" evidence="8">
    <location>
        <begin position="1156"/>
        <end position="1259"/>
    </location>
</feature>
<evidence type="ECO:0000256" key="5">
    <source>
        <dbReference type="ARBA" id="ARBA00077655"/>
    </source>
</evidence>
<dbReference type="CDD" id="cd14673">
    <property type="entry name" value="PH_PHLDB1_2"/>
    <property type="match status" value="1"/>
</dbReference>
<feature type="region of interest" description="Disordered" evidence="7">
    <location>
        <begin position="1053"/>
        <end position="1084"/>
    </location>
</feature>
<dbReference type="InterPro" id="IPR008984">
    <property type="entry name" value="SMAD_FHA_dom_sf"/>
</dbReference>
<feature type="coiled-coil region" evidence="6">
    <location>
        <begin position="627"/>
        <end position="686"/>
    </location>
</feature>
<dbReference type="GO" id="GO:0070507">
    <property type="term" value="P:regulation of microtubule cytoskeleton organization"/>
    <property type="evidence" value="ECO:0007669"/>
    <property type="project" value="TreeGrafter"/>
</dbReference>
<reference evidence="9 10" key="1">
    <citation type="journal article" date="2011" name="Genome Biol. Evol.">
        <title>Integration of the genetic map and genome assembly of fugu facilitates insights into distinct features of genome evolution in teleosts and mammals.</title>
        <authorList>
            <person name="Kai W."/>
            <person name="Kikuchi K."/>
            <person name="Tohari S."/>
            <person name="Chew A.K."/>
            <person name="Tay A."/>
            <person name="Fujiwara A."/>
            <person name="Hosoya S."/>
            <person name="Suetake H."/>
            <person name="Naruse K."/>
            <person name="Brenner S."/>
            <person name="Suzuki Y."/>
            <person name="Venkatesh B."/>
        </authorList>
    </citation>
    <scope>NUCLEOTIDE SEQUENCE [LARGE SCALE GENOMIC DNA]</scope>
</reference>
<feature type="compositionally biased region" description="Low complexity" evidence="7">
    <location>
        <begin position="470"/>
        <end position="479"/>
    </location>
</feature>
<evidence type="ECO:0000256" key="7">
    <source>
        <dbReference type="SAM" id="MobiDB-lite"/>
    </source>
</evidence>
<protein>
    <recommendedName>
        <fullName evidence="4">Pleckstrin homology-like domain family B member 1</fullName>
    </recommendedName>
    <alternativeName>
        <fullName evidence="5">Protein LL5-alpha</fullName>
    </alternativeName>
</protein>
<reference evidence="9" key="3">
    <citation type="submission" date="2025-09" db="UniProtKB">
        <authorList>
            <consortium name="Ensembl"/>
        </authorList>
    </citation>
    <scope>IDENTIFICATION</scope>
</reference>
<evidence type="ECO:0000256" key="6">
    <source>
        <dbReference type="SAM" id="Coils"/>
    </source>
</evidence>
<feature type="compositionally biased region" description="Polar residues" evidence="7">
    <location>
        <begin position="488"/>
        <end position="498"/>
    </location>
</feature>
<keyword evidence="3 6" id="KW-0175">Coiled coil</keyword>
<evidence type="ECO:0000313" key="10">
    <source>
        <dbReference type="Proteomes" id="UP000005226"/>
    </source>
</evidence>